<name>A0AAD4TE84_9MAGN</name>
<evidence type="ECO:0000256" key="2">
    <source>
        <dbReference type="ARBA" id="ARBA00022679"/>
    </source>
</evidence>
<keyword evidence="4" id="KW-0418">Kinase</keyword>
<feature type="region of interest" description="Disordered" evidence="8">
    <location>
        <begin position="86"/>
        <end position="108"/>
    </location>
</feature>
<keyword evidence="2" id="KW-0808">Transferase</keyword>
<evidence type="ECO:0000313" key="10">
    <source>
        <dbReference type="EMBL" id="KAI3950106.1"/>
    </source>
</evidence>
<evidence type="ECO:0000256" key="1">
    <source>
        <dbReference type="ARBA" id="ARBA00012513"/>
    </source>
</evidence>
<sequence length="438" mass="48834">MGKCCHTEDSEEENGSNNCKTSGDQITCDVHIGVSPPNSPKQPPINESKELPNLISPQQSVDPGSHYKINGLFSWKKGKHLQSTESRLNSNCVSRNGNEQSSPSCKTSSASILQSSNLRSFKFSDLKTATKKFSPSNLLCEGEFGRVFQGWIDENTFTATEPGTGIVIAVKLLQSPEWFQVHREWLAEVNNLGQLRHPNLDKLIGYCEENRQRILVYEYTPHGSLESHLSRRSHFEPLSWNVRMKVALGAAKGLAFLYSAETQVIFRDFKTSNILLDSSYNAKLSDFEFAKDYPGDKSPTGDQSHVSTRVMVNRDYVAPEYLATGHLTARSNVYSFGIVFLEMLCGRKAMDIFRPSGEDNLVEWAKPYLPSKVSSIIDTRVEGQYTQPEALKAGNLVLQCLSVDPKYRPTMEKVVASLERLQDSEGPTSSKPSLCSVM</sequence>
<dbReference type="Pfam" id="PF07714">
    <property type="entry name" value="PK_Tyr_Ser-Thr"/>
    <property type="match status" value="1"/>
</dbReference>
<dbReference type="PROSITE" id="PS50011">
    <property type="entry name" value="PROTEIN_KINASE_DOM"/>
    <property type="match status" value="1"/>
</dbReference>
<evidence type="ECO:0000256" key="7">
    <source>
        <dbReference type="ARBA" id="ARBA00048679"/>
    </source>
</evidence>
<dbReference type="EMBL" id="JAJJMB010002922">
    <property type="protein sequence ID" value="KAI3950106.1"/>
    <property type="molecule type" value="Genomic_DNA"/>
</dbReference>
<accession>A0AAD4TE84</accession>
<comment type="catalytic activity">
    <reaction evidence="6">
        <text>L-threonyl-[protein] + ATP = O-phospho-L-threonyl-[protein] + ADP + H(+)</text>
        <dbReference type="Rhea" id="RHEA:46608"/>
        <dbReference type="Rhea" id="RHEA-COMP:11060"/>
        <dbReference type="Rhea" id="RHEA-COMP:11605"/>
        <dbReference type="ChEBI" id="CHEBI:15378"/>
        <dbReference type="ChEBI" id="CHEBI:30013"/>
        <dbReference type="ChEBI" id="CHEBI:30616"/>
        <dbReference type="ChEBI" id="CHEBI:61977"/>
        <dbReference type="ChEBI" id="CHEBI:456216"/>
        <dbReference type="EC" id="2.7.11.1"/>
    </reaction>
</comment>
<organism evidence="10 11">
    <name type="scientific">Papaver atlanticum</name>
    <dbReference type="NCBI Taxonomy" id="357466"/>
    <lineage>
        <taxon>Eukaryota</taxon>
        <taxon>Viridiplantae</taxon>
        <taxon>Streptophyta</taxon>
        <taxon>Embryophyta</taxon>
        <taxon>Tracheophyta</taxon>
        <taxon>Spermatophyta</taxon>
        <taxon>Magnoliopsida</taxon>
        <taxon>Ranunculales</taxon>
        <taxon>Papaveraceae</taxon>
        <taxon>Papaveroideae</taxon>
        <taxon>Papaver</taxon>
    </lineage>
</organism>
<dbReference type="FunFam" id="1.10.510.10:FF:000095">
    <property type="entry name" value="protein STRUBBELIG-RECEPTOR FAMILY 8"/>
    <property type="match status" value="1"/>
</dbReference>
<evidence type="ECO:0000256" key="5">
    <source>
        <dbReference type="ARBA" id="ARBA00022840"/>
    </source>
</evidence>
<evidence type="ECO:0000256" key="8">
    <source>
        <dbReference type="SAM" id="MobiDB-lite"/>
    </source>
</evidence>
<keyword evidence="5" id="KW-0067">ATP-binding</keyword>
<proteinExistence type="predicted"/>
<gene>
    <name evidence="10" type="ORF">MKW98_008551</name>
</gene>
<protein>
    <recommendedName>
        <fullName evidence="1">non-specific serine/threonine protein kinase</fullName>
        <ecNumber evidence="1">2.7.11.1</ecNumber>
    </recommendedName>
</protein>
<evidence type="ECO:0000313" key="11">
    <source>
        <dbReference type="Proteomes" id="UP001202328"/>
    </source>
</evidence>
<dbReference type="InterPro" id="IPR011009">
    <property type="entry name" value="Kinase-like_dom_sf"/>
</dbReference>
<evidence type="ECO:0000256" key="4">
    <source>
        <dbReference type="ARBA" id="ARBA00022777"/>
    </source>
</evidence>
<dbReference type="Gene3D" id="3.30.200.20">
    <property type="entry name" value="Phosphorylase Kinase, domain 1"/>
    <property type="match status" value="1"/>
</dbReference>
<evidence type="ECO:0000259" key="9">
    <source>
        <dbReference type="PROSITE" id="PS50011"/>
    </source>
</evidence>
<feature type="region of interest" description="Disordered" evidence="8">
    <location>
        <begin position="1"/>
        <end position="20"/>
    </location>
</feature>
<dbReference type="InterPro" id="IPR001245">
    <property type="entry name" value="Ser-Thr/Tyr_kinase_cat_dom"/>
</dbReference>
<keyword evidence="11" id="KW-1185">Reference proteome</keyword>
<comment type="catalytic activity">
    <reaction evidence="7">
        <text>L-seryl-[protein] + ATP = O-phospho-L-seryl-[protein] + ADP + H(+)</text>
        <dbReference type="Rhea" id="RHEA:17989"/>
        <dbReference type="Rhea" id="RHEA-COMP:9863"/>
        <dbReference type="Rhea" id="RHEA-COMP:11604"/>
        <dbReference type="ChEBI" id="CHEBI:15378"/>
        <dbReference type="ChEBI" id="CHEBI:29999"/>
        <dbReference type="ChEBI" id="CHEBI:30616"/>
        <dbReference type="ChEBI" id="CHEBI:83421"/>
        <dbReference type="ChEBI" id="CHEBI:456216"/>
        <dbReference type="EC" id="2.7.11.1"/>
    </reaction>
</comment>
<feature type="region of interest" description="Disordered" evidence="8">
    <location>
        <begin position="30"/>
        <end position="62"/>
    </location>
</feature>
<dbReference type="GO" id="GO:0005524">
    <property type="term" value="F:ATP binding"/>
    <property type="evidence" value="ECO:0007669"/>
    <property type="project" value="UniProtKB-KW"/>
</dbReference>
<dbReference type="FunFam" id="3.30.200.20:FF:000228">
    <property type="entry name" value="Serine/threonine-protein kinase BIK1"/>
    <property type="match status" value="1"/>
</dbReference>
<keyword evidence="3" id="KW-0547">Nucleotide-binding</keyword>
<dbReference type="AlphaFoldDB" id="A0AAD4TE84"/>
<dbReference type="PANTHER" id="PTHR45621">
    <property type="entry name" value="OS01G0588500 PROTEIN-RELATED"/>
    <property type="match status" value="1"/>
</dbReference>
<evidence type="ECO:0000256" key="6">
    <source>
        <dbReference type="ARBA" id="ARBA00047899"/>
    </source>
</evidence>
<reference evidence="10" key="1">
    <citation type="submission" date="2022-04" db="EMBL/GenBank/DDBJ databases">
        <title>A functionally conserved STORR gene fusion in Papaver species that diverged 16.8 million years ago.</title>
        <authorList>
            <person name="Catania T."/>
        </authorList>
    </citation>
    <scope>NUCLEOTIDE SEQUENCE</scope>
    <source>
        <strain evidence="10">S-188037</strain>
    </source>
</reference>
<dbReference type="InterPro" id="IPR050823">
    <property type="entry name" value="Plant_Ser_Thr_Prot_Kinase"/>
</dbReference>
<dbReference type="GO" id="GO:0004674">
    <property type="term" value="F:protein serine/threonine kinase activity"/>
    <property type="evidence" value="ECO:0007669"/>
    <property type="project" value="UniProtKB-EC"/>
</dbReference>
<dbReference type="Proteomes" id="UP001202328">
    <property type="component" value="Unassembled WGS sequence"/>
</dbReference>
<evidence type="ECO:0000256" key="3">
    <source>
        <dbReference type="ARBA" id="ARBA00022741"/>
    </source>
</evidence>
<feature type="domain" description="Protein kinase" evidence="9">
    <location>
        <begin position="133"/>
        <end position="421"/>
    </location>
</feature>
<comment type="caution">
    <text evidence="10">The sequence shown here is derived from an EMBL/GenBank/DDBJ whole genome shotgun (WGS) entry which is preliminary data.</text>
</comment>
<dbReference type="InterPro" id="IPR000719">
    <property type="entry name" value="Prot_kinase_dom"/>
</dbReference>
<dbReference type="EC" id="2.7.11.1" evidence="1"/>
<dbReference type="SUPFAM" id="SSF56112">
    <property type="entry name" value="Protein kinase-like (PK-like)"/>
    <property type="match status" value="1"/>
</dbReference>
<dbReference type="Gene3D" id="1.10.510.10">
    <property type="entry name" value="Transferase(Phosphotransferase) domain 1"/>
    <property type="match status" value="1"/>
</dbReference>